<feature type="non-terminal residue" evidence="10">
    <location>
        <position position="96"/>
    </location>
</feature>
<evidence type="ECO:0000256" key="8">
    <source>
        <dbReference type="ARBA" id="ARBA00048475"/>
    </source>
</evidence>
<evidence type="ECO:0000256" key="4">
    <source>
        <dbReference type="ARBA" id="ARBA00022598"/>
    </source>
</evidence>
<gene>
    <name evidence="10" type="ORF">ACFQ1S_32730</name>
</gene>
<comment type="caution">
    <text evidence="10">The sequence shown here is derived from an EMBL/GenBank/DDBJ whole genome shotgun (WGS) entry which is preliminary data.</text>
</comment>
<evidence type="ECO:0000256" key="7">
    <source>
        <dbReference type="ARBA" id="ARBA00022840"/>
    </source>
</evidence>
<evidence type="ECO:0000313" key="10">
    <source>
        <dbReference type="EMBL" id="MFD1049962.1"/>
    </source>
</evidence>
<reference evidence="11" key="1">
    <citation type="journal article" date="2019" name="Int. J. Syst. Evol. Microbiol.">
        <title>The Global Catalogue of Microorganisms (GCM) 10K type strain sequencing project: providing services to taxonomists for standard genome sequencing and annotation.</title>
        <authorList>
            <consortium name="The Broad Institute Genomics Platform"/>
            <consortium name="The Broad Institute Genome Sequencing Center for Infectious Disease"/>
            <person name="Wu L."/>
            <person name="Ma J."/>
        </authorList>
    </citation>
    <scope>NUCLEOTIDE SEQUENCE [LARGE SCALE GENOMIC DNA]</scope>
    <source>
        <strain evidence="11">JCM 31486</strain>
    </source>
</reference>
<protein>
    <recommendedName>
        <fullName evidence="3">phosphoribosylaminoimidazolesuccinocarboxamide synthase</fullName>
        <ecNumber evidence="3">6.3.2.6</ecNumber>
    </recommendedName>
</protein>
<comment type="catalytic activity">
    <reaction evidence="8">
        <text>5-amino-1-(5-phospho-D-ribosyl)imidazole-4-carboxylate + L-aspartate + ATP = (2S)-2-[5-amino-1-(5-phospho-beta-D-ribosyl)imidazole-4-carboxamido]succinate + ADP + phosphate + 2 H(+)</text>
        <dbReference type="Rhea" id="RHEA:22628"/>
        <dbReference type="ChEBI" id="CHEBI:15378"/>
        <dbReference type="ChEBI" id="CHEBI:29991"/>
        <dbReference type="ChEBI" id="CHEBI:30616"/>
        <dbReference type="ChEBI" id="CHEBI:43474"/>
        <dbReference type="ChEBI" id="CHEBI:58443"/>
        <dbReference type="ChEBI" id="CHEBI:77657"/>
        <dbReference type="ChEBI" id="CHEBI:456216"/>
        <dbReference type="EC" id="6.3.2.6"/>
    </reaction>
</comment>
<accession>A0ABW3MIF7</accession>
<evidence type="ECO:0000259" key="9">
    <source>
        <dbReference type="Pfam" id="PF01259"/>
    </source>
</evidence>
<feature type="domain" description="SAICAR synthetase/ADE2 N-terminal" evidence="9">
    <location>
        <begin position="8"/>
        <end position="96"/>
    </location>
</feature>
<dbReference type="EMBL" id="JBHTIS010002511">
    <property type="protein sequence ID" value="MFD1049962.1"/>
    <property type="molecule type" value="Genomic_DNA"/>
</dbReference>
<keyword evidence="4" id="KW-0436">Ligase</keyword>
<dbReference type="PANTHER" id="PTHR43700:SF1">
    <property type="entry name" value="PHOSPHORIBOSYLAMINOIMIDAZOLE-SUCCINOCARBOXAMIDE SYNTHASE"/>
    <property type="match status" value="1"/>
</dbReference>
<evidence type="ECO:0000313" key="11">
    <source>
        <dbReference type="Proteomes" id="UP001597045"/>
    </source>
</evidence>
<sequence>MLTEYPQVAAGKVRELYAVDDEHLLLVATDRISAYDHVLRTTIPDKGRILTAMSVFWFELLGGSNHLVAWDDPRIPASVRGRALLVRRLTMLPVEC</sequence>
<dbReference type="InterPro" id="IPR028923">
    <property type="entry name" value="SAICAR_synt/ADE2_N"/>
</dbReference>
<dbReference type="SUPFAM" id="SSF56104">
    <property type="entry name" value="SAICAR synthase-like"/>
    <property type="match status" value="1"/>
</dbReference>
<evidence type="ECO:0000256" key="6">
    <source>
        <dbReference type="ARBA" id="ARBA00022755"/>
    </source>
</evidence>
<proteinExistence type="inferred from homology"/>
<keyword evidence="11" id="KW-1185">Reference proteome</keyword>
<dbReference type="EC" id="6.3.2.6" evidence="3"/>
<keyword evidence="6" id="KW-0658">Purine biosynthesis</keyword>
<dbReference type="Gene3D" id="3.30.200.20">
    <property type="entry name" value="Phosphorylase Kinase, domain 1"/>
    <property type="match status" value="1"/>
</dbReference>
<organism evidence="10 11">
    <name type="scientific">Kibdelosporangium lantanae</name>
    <dbReference type="NCBI Taxonomy" id="1497396"/>
    <lineage>
        <taxon>Bacteria</taxon>
        <taxon>Bacillati</taxon>
        <taxon>Actinomycetota</taxon>
        <taxon>Actinomycetes</taxon>
        <taxon>Pseudonocardiales</taxon>
        <taxon>Pseudonocardiaceae</taxon>
        <taxon>Kibdelosporangium</taxon>
    </lineage>
</organism>
<name>A0ABW3MIF7_9PSEU</name>
<evidence type="ECO:0000256" key="3">
    <source>
        <dbReference type="ARBA" id="ARBA00012217"/>
    </source>
</evidence>
<keyword evidence="5" id="KW-0547">Nucleotide-binding</keyword>
<keyword evidence="7" id="KW-0067">ATP-binding</keyword>
<dbReference type="Pfam" id="PF01259">
    <property type="entry name" value="SAICAR_synt"/>
    <property type="match status" value="1"/>
</dbReference>
<evidence type="ECO:0000256" key="5">
    <source>
        <dbReference type="ARBA" id="ARBA00022741"/>
    </source>
</evidence>
<comment type="pathway">
    <text evidence="1">Purine metabolism; IMP biosynthesis via de novo pathway; 5-amino-1-(5-phospho-D-ribosyl)imidazole-4-carboxamide from 5-amino-1-(5-phospho-D-ribosyl)imidazole-4-carboxylate: step 1/2.</text>
</comment>
<evidence type="ECO:0000256" key="2">
    <source>
        <dbReference type="ARBA" id="ARBA00010190"/>
    </source>
</evidence>
<comment type="similarity">
    <text evidence="2">Belongs to the SAICAR synthetase family.</text>
</comment>
<evidence type="ECO:0000256" key="1">
    <source>
        <dbReference type="ARBA" id="ARBA00004672"/>
    </source>
</evidence>
<dbReference type="Proteomes" id="UP001597045">
    <property type="component" value="Unassembled WGS sequence"/>
</dbReference>
<dbReference type="PANTHER" id="PTHR43700">
    <property type="entry name" value="PHOSPHORIBOSYLAMINOIMIDAZOLE-SUCCINOCARBOXAMIDE SYNTHASE"/>
    <property type="match status" value="1"/>
</dbReference>